<dbReference type="EMBL" id="QXXQ01000005">
    <property type="protein sequence ID" value="RID91796.1"/>
    <property type="molecule type" value="Genomic_DNA"/>
</dbReference>
<keyword evidence="4" id="KW-1185">Reference proteome</keyword>
<feature type="chain" id="PRO_5017400648" evidence="1">
    <location>
        <begin position="33"/>
        <end position="449"/>
    </location>
</feature>
<reference evidence="3 4" key="1">
    <citation type="submission" date="2018-09" db="EMBL/GenBank/DDBJ databases">
        <title>Gemmobacter lutimaris sp. nov., a marine bacterium isolated from tidal flat.</title>
        <authorList>
            <person name="Lee D.W."/>
            <person name="Yoo Y."/>
            <person name="Kim J.-J."/>
            <person name="Kim B.S."/>
        </authorList>
    </citation>
    <scope>NUCLEOTIDE SEQUENCE [LARGE SCALE GENOMIC DNA]</scope>
    <source>
        <strain evidence="3 4">YJ-T1-11</strain>
    </source>
</reference>
<dbReference type="SUPFAM" id="SSF110997">
    <property type="entry name" value="Sporulation related repeat"/>
    <property type="match status" value="1"/>
</dbReference>
<organism evidence="3 4">
    <name type="scientific">Gemmobacter lutimaris</name>
    <dbReference type="NCBI Taxonomy" id="2306023"/>
    <lineage>
        <taxon>Bacteria</taxon>
        <taxon>Pseudomonadati</taxon>
        <taxon>Pseudomonadota</taxon>
        <taxon>Alphaproteobacteria</taxon>
        <taxon>Rhodobacterales</taxon>
        <taxon>Paracoccaceae</taxon>
        <taxon>Gemmobacter</taxon>
    </lineage>
</organism>
<dbReference type="Proteomes" id="UP000266649">
    <property type="component" value="Unassembled WGS sequence"/>
</dbReference>
<dbReference type="GO" id="GO:0042834">
    <property type="term" value="F:peptidoglycan binding"/>
    <property type="evidence" value="ECO:0007669"/>
    <property type="project" value="InterPro"/>
</dbReference>
<comment type="caution">
    <text evidence="3">The sequence shown here is derived from an EMBL/GenBank/DDBJ whole genome shotgun (WGS) entry which is preliminary data.</text>
</comment>
<dbReference type="PROSITE" id="PS51724">
    <property type="entry name" value="SPOR"/>
    <property type="match status" value="1"/>
</dbReference>
<evidence type="ECO:0000259" key="2">
    <source>
        <dbReference type="PROSITE" id="PS51724"/>
    </source>
</evidence>
<evidence type="ECO:0000256" key="1">
    <source>
        <dbReference type="SAM" id="SignalP"/>
    </source>
</evidence>
<sequence>MIRLLYEGVFMLRRFVAAAVFSVLSGVTVAQAQTVSQIGGPRELPPPGFKGQMYVDSRGCVFLRAGLNGVTNWVPRVSKDRRALCGYPPTMATLGKPVPVAPQQEAAPRVAVAAPSPRATGAPMATVATVTTPPRIRATSARPVDPALLRGVPAPVAMAHPVPPASVLVAQAPVARAAAAPVAVQSLGAVPSGRKIACYASAPVPKLYALSNGGTAVLCTRGDGSLNGAHAPIYARVAQGEGRRVGAGLYESAGATVSRGAMTVNDIGSSDRATVIVRRADVTEEFPVPKGYKSAWKDDRLNPHRGVGTVSGQAAQDQIWTRDVPAQLVADQASGKTRRLVVVSTKNKAAPVRKVQVSSMGATRAPAKVATQATAGRMFVQVGTFGVPANAEGAKARLRAAGLPVGTSRISKGGKALQIVLAGPFGDAGSAQAALGAARRAGFGDAFIR</sequence>
<dbReference type="InterPro" id="IPR036680">
    <property type="entry name" value="SPOR-like_sf"/>
</dbReference>
<dbReference type="Pfam" id="PF05036">
    <property type="entry name" value="SPOR"/>
    <property type="match status" value="1"/>
</dbReference>
<gene>
    <name evidence="3" type="ORF">D2N39_11165</name>
</gene>
<dbReference type="Gene3D" id="3.30.70.1070">
    <property type="entry name" value="Sporulation related repeat"/>
    <property type="match status" value="1"/>
</dbReference>
<protein>
    <submittedName>
        <fullName evidence="3">SPOR domain-containing protein</fullName>
    </submittedName>
</protein>
<feature type="signal peptide" evidence="1">
    <location>
        <begin position="1"/>
        <end position="32"/>
    </location>
</feature>
<dbReference type="AlphaFoldDB" id="A0A398BX83"/>
<accession>A0A398BX83</accession>
<keyword evidence="1" id="KW-0732">Signal</keyword>
<dbReference type="InterPro" id="IPR007730">
    <property type="entry name" value="SPOR-like_dom"/>
</dbReference>
<name>A0A398BX83_9RHOB</name>
<proteinExistence type="predicted"/>
<evidence type="ECO:0000313" key="3">
    <source>
        <dbReference type="EMBL" id="RID91796.1"/>
    </source>
</evidence>
<evidence type="ECO:0000313" key="4">
    <source>
        <dbReference type="Proteomes" id="UP000266649"/>
    </source>
</evidence>
<feature type="domain" description="SPOR" evidence="2">
    <location>
        <begin position="372"/>
        <end position="449"/>
    </location>
</feature>